<dbReference type="AlphaFoldDB" id="A7SAJ1"/>
<dbReference type="Proteomes" id="UP000001593">
    <property type="component" value="Unassembled WGS sequence"/>
</dbReference>
<dbReference type="InParanoid" id="A7SAJ1"/>
<accession>A7SAJ1</accession>
<organism evidence="2 3">
    <name type="scientific">Nematostella vectensis</name>
    <name type="common">Starlet sea anemone</name>
    <dbReference type="NCBI Taxonomy" id="45351"/>
    <lineage>
        <taxon>Eukaryota</taxon>
        <taxon>Metazoa</taxon>
        <taxon>Cnidaria</taxon>
        <taxon>Anthozoa</taxon>
        <taxon>Hexacorallia</taxon>
        <taxon>Actiniaria</taxon>
        <taxon>Edwardsiidae</taxon>
        <taxon>Nematostella</taxon>
    </lineage>
</organism>
<feature type="compositionally biased region" description="Basic and acidic residues" evidence="1">
    <location>
        <begin position="1"/>
        <end position="12"/>
    </location>
</feature>
<evidence type="ECO:0008006" key="4">
    <source>
        <dbReference type="Google" id="ProtNLM"/>
    </source>
</evidence>
<evidence type="ECO:0000313" key="3">
    <source>
        <dbReference type="Proteomes" id="UP000001593"/>
    </source>
</evidence>
<gene>
    <name evidence="2" type="ORF">NEMVEDRAFT_v1g243980</name>
</gene>
<keyword evidence="3" id="KW-1185">Reference proteome</keyword>
<name>A7SAJ1_NEMVE</name>
<sequence>MDEVSRLSEKVRHFNRPSVTTTQNSPETKIIKSRYNLRDRKPLNCGKSTANLDRLKKIKDKEMFGNKGRLKIVDFNPNDLEWKIKMNHGKRRGSGSVEICTRPRLSSISEEKENGSGSDAEARRGRSPTKQLEILNNYSIHVQTRTCSCINIDKGKKNKQPNVIRAPCQRNRYFPEETAILNMNIESNTEHLESLHFKNTDTELEFEETAQRTFTRFPFPPQHQYERERATSLQTSGNETESERMEENEPMSPLNSPLYDMPPPSTRAEKEARRSKRRLQLEQWKRREERLARSERLRRRRDPTSYSITTEKSTKVHWRTEIDDIYYFDTDSESKECLSPFFSRDLVVLGT</sequence>
<reference evidence="2 3" key="1">
    <citation type="journal article" date="2007" name="Science">
        <title>Sea anemone genome reveals ancestral eumetazoan gene repertoire and genomic organization.</title>
        <authorList>
            <person name="Putnam N.H."/>
            <person name="Srivastava M."/>
            <person name="Hellsten U."/>
            <person name="Dirks B."/>
            <person name="Chapman J."/>
            <person name="Salamov A."/>
            <person name="Terry A."/>
            <person name="Shapiro H."/>
            <person name="Lindquist E."/>
            <person name="Kapitonov V.V."/>
            <person name="Jurka J."/>
            <person name="Genikhovich G."/>
            <person name="Grigoriev I.V."/>
            <person name="Lucas S.M."/>
            <person name="Steele R.E."/>
            <person name="Finnerty J.R."/>
            <person name="Technau U."/>
            <person name="Martindale M.Q."/>
            <person name="Rokhsar D.S."/>
        </authorList>
    </citation>
    <scope>NUCLEOTIDE SEQUENCE [LARGE SCALE GENOMIC DNA]</scope>
    <source>
        <strain evidence="3">CH2 X CH6</strain>
    </source>
</reference>
<feature type="region of interest" description="Disordered" evidence="1">
    <location>
        <begin position="1"/>
        <end position="29"/>
    </location>
</feature>
<proteinExistence type="predicted"/>
<feature type="region of interest" description="Disordered" evidence="1">
    <location>
        <begin position="91"/>
        <end position="129"/>
    </location>
</feature>
<evidence type="ECO:0000256" key="1">
    <source>
        <dbReference type="SAM" id="MobiDB-lite"/>
    </source>
</evidence>
<protein>
    <recommendedName>
        <fullName evidence="4">PEHE domain-containing protein</fullName>
    </recommendedName>
</protein>
<feature type="region of interest" description="Disordered" evidence="1">
    <location>
        <begin position="225"/>
        <end position="279"/>
    </location>
</feature>
<dbReference type="EMBL" id="DS469609">
    <property type="protein sequence ID" value="EDO39317.1"/>
    <property type="molecule type" value="Genomic_DNA"/>
</dbReference>
<feature type="compositionally biased region" description="Basic and acidic residues" evidence="1">
    <location>
        <begin position="109"/>
        <end position="124"/>
    </location>
</feature>
<evidence type="ECO:0000313" key="2">
    <source>
        <dbReference type="EMBL" id="EDO39317.1"/>
    </source>
</evidence>
<feature type="compositionally biased region" description="Polar residues" evidence="1">
    <location>
        <begin position="17"/>
        <end position="27"/>
    </location>
</feature>
<dbReference type="HOGENOM" id="CLU_790623_0_0_1"/>